<accession>A0A3P9JUZ5</accession>
<dbReference type="InterPro" id="IPR005135">
    <property type="entry name" value="Endo/exonuclease/phosphatase"/>
</dbReference>
<reference evidence="3" key="4">
    <citation type="submission" date="2025-09" db="UniProtKB">
        <authorList>
            <consortium name="Ensembl"/>
        </authorList>
    </citation>
    <scope>IDENTIFICATION</scope>
    <source>
        <strain evidence="3">HNI</strain>
    </source>
</reference>
<dbReference type="InterPro" id="IPR036691">
    <property type="entry name" value="Endo/exonu/phosph_ase_sf"/>
</dbReference>
<keyword evidence="1" id="KW-0732">Signal</keyword>
<feature type="chain" id="PRO_5018212625" description="Reverse transcriptase domain-containing protein" evidence="1">
    <location>
        <begin position="20"/>
        <end position="1262"/>
    </location>
</feature>
<dbReference type="InterPro" id="IPR043502">
    <property type="entry name" value="DNA/RNA_pol_sf"/>
</dbReference>
<dbReference type="PANTHER" id="PTHR31635">
    <property type="entry name" value="REVERSE TRANSCRIPTASE DOMAIN-CONTAINING PROTEIN-RELATED"/>
    <property type="match status" value="1"/>
</dbReference>
<name>A0A3P9JUZ5_ORYLA</name>
<feature type="domain" description="Reverse transcriptase" evidence="2">
    <location>
        <begin position="494"/>
        <end position="762"/>
    </location>
</feature>
<evidence type="ECO:0000313" key="4">
    <source>
        <dbReference type="Proteomes" id="UP000265180"/>
    </source>
</evidence>
<reference evidence="3 4" key="2">
    <citation type="submission" date="2017-04" db="EMBL/GenBank/DDBJ databases">
        <title>CpG methylation of centromeres and impact of large insertions on vertebrate speciation.</title>
        <authorList>
            <person name="Ichikawa K."/>
            <person name="Yoshimura J."/>
            <person name="Morishita S."/>
        </authorList>
    </citation>
    <scope>NUCLEOTIDE SEQUENCE</scope>
    <source>
        <strain evidence="3 4">HNI</strain>
    </source>
</reference>
<dbReference type="AlphaFoldDB" id="A0A3P9JUZ5"/>
<dbReference type="CDD" id="cd01650">
    <property type="entry name" value="RT_nLTR_like"/>
    <property type="match status" value="1"/>
</dbReference>
<organism evidence="3 4">
    <name type="scientific">Oryzias latipes</name>
    <name type="common">Japanese rice fish</name>
    <name type="synonym">Japanese killifish</name>
    <dbReference type="NCBI Taxonomy" id="8090"/>
    <lineage>
        <taxon>Eukaryota</taxon>
        <taxon>Metazoa</taxon>
        <taxon>Chordata</taxon>
        <taxon>Craniata</taxon>
        <taxon>Vertebrata</taxon>
        <taxon>Euteleostomi</taxon>
        <taxon>Actinopterygii</taxon>
        <taxon>Neopterygii</taxon>
        <taxon>Teleostei</taxon>
        <taxon>Neoteleostei</taxon>
        <taxon>Acanthomorphata</taxon>
        <taxon>Ovalentaria</taxon>
        <taxon>Atherinomorphae</taxon>
        <taxon>Beloniformes</taxon>
        <taxon>Adrianichthyidae</taxon>
        <taxon>Oryziinae</taxon>
        <taxon>Oryzias</taxon>
    </lineage>
</organism>
<protein>
    <recommendedName>
        <fullName evidence="2">Reverse transcriptase domain-containing protein</fullName>
    </recommendedName>
</protein>
<dbReference type="Proteomes" id="UP000265180">
    <property type="component" value="Chromosome 16"/>
</dbReference>
<dbReference type="InterPro" id="IPR000477">
    <property type="entry name" value="RT_dom"/>
</dbReference>
<dbReference type="PANTHER" id="PTHR31635:SF196">
    <property type="entry name" value="REVERSE TRANSCRIPTASE DOMAIN-CONTAINING PROTEIN-RELATED"/>
    <property type="match status" value="1"/>
</dbReference>
<dbReference type="GO" id="GO:0003824">
    <property type="term" value="F:catalytic activity"/>
    <property type="evidence" value="ECO:0007669"/>
    <property type="project" value="InterPro"/>
</dbReference>
<dbReference type="Ensembl" id="ENSORLT00020015188.1">
    <property type="protein sequence ID" value="ENSORLP00020000157.1"/>
    <property type="gene ID" value="ENSORLG00020022529.1"/>
</dbReference>
<reference key="1">
    <citation type="journal article" date="2007" name="Nature">
        <title>The medaka draft genome and insights into vertebrate genome evolution.</title>
        <authorList>
            <person name="Kasahara M."/>
            <person name="Naruse K."/>
            <person name="Sasaki S."/>
            <person name="Nakatani Y."/>
            <person name="Qu W."/>
            <person name="Ahsan B."/>
            <person name="Yamada T."/>
            <person name="Nagayasu Y."/>
            <person name="Doi K."/>
            <person name="Kasai Y."/>
            <person name="Jindo T."/>
            <person name="Kobayashi D."/>
            <person name="Shimada A."/>
            <person name="Toyoda A."/>
            <person name="Kuroki Y."/>
            <person name="Fujiyama A."/>
            <person name="Sasaki T."/>
            <person name="Shimizu A."/>
            <person name="Asakawa S."/>
            <person name="Shimizu N."/>
            <person name="Hashimoto S."/>
            <person name="Yang J."/>
            <person name="Lee Y."/>
            <person name="Matsushima K."/>
            <person name="Sugano S."/>
            <person name="Sakaizumi M."/>
            <person name="Narita T."/>
            <person name="Ohishi K."/>
            <person name="Haga S."/>
            <person name="Ohta F."/>
            <person name="Nomoto H."/>
            <person name="Nogata K."/>
            <person name="Morishita T."/>
            <person name="Endo T."/>
            <person name="Shin-I T."/>
            <person name="Takeda H."/>
            <person name="Morishita S."/>
            <person name="Kohara Y."/>
        </authorList>
    </citation>
    <scope>NUCLEOTIDE SEQUENCE [LARGE SCALE GENOMIC DNA]</scope>
    <source>
        <strain>Hd-rR</strain>
    </source>
</reference>
<evidence type="ECO:0000313" key="3">
    <source>
        <dbReference type="Ensembl" id="ENSORLP00020000157.1"/>
    </source>
</evidence>
<dbReference type="CDD" id="cd09076">
    <property type="entry name" value="L1-EN"/>
    <property type="match status" value="1"/>
</dbReference>
<dbReference type="PROSITE" id="PS50878">
    <property type="entry name" value="RT_POL"/>
    <property type="match status" value="1"/>
</dbReference>
<feature type="signal peptide" evidence="1">
    <location>
        <begin position="1"/>
        <end position="19"/>
    </location>
</feature>
<dbReference type="SUPFAM" id="SSF56672">
    <property type="entry name" value="DNA/RNA polymerases"/>
    <property type="match status" value="1"/>
</dbReference>
<evidence type="ECO:0000256" key="1">
    <source>
        <dbReference type="SAM" id="SignalP"/>
    </source>
</evidence>
<dbReference type="SUPFAM" id="SSF56219">
    <property type="entry name" value="DNase I-like"/>
    <property type="match status" value="1"/>
</dbReference>
<dbReference type="Pfam" id="PF03372">
    <property type="entry name" value="Exo_endo_phos"/>
    <property type="match status" value="1"/>
</dbReference>
<proteinExistence type="predicted"/>
<sequence>MSFLVYFLMITLLSLNIRGVCRMDKVSEILNEPCDILCLQEVRWDAETCAAAERLWGGSVFYAVSPLRSAGVAVFLRSGVFDSVNLRVADPAGRKLIVEFEWARKKMRLLNLYASNVEKERKIFFRSLRPFVTEDSLLVGDLNTVLSPADVSVRNVFKTDFGRQELFSVMMDYNLVDVWRLLNPGKRVFSRRQMVMGVLKQSRIDHVFSAGGVTRLVDSVAYRPNVWSDHSWVEVVLDTVGARKGGGLWILNNSVLGEEGYRRKIKTLLGYYRDQMEDDIDFFSWWEELKVRIRLSTMAYCKKRKWKALVEERDVRAILEKEATLLADDPDRDVTVYEAALARLKSFQAEKCRAAALRARVRDFVEGERSSAFFLGLEKKKQGRSIITALYDAGGNVCTETDEILTVVENFYKGLFNGGGCDEHAVEACVGVLTARVGDEDKTACDADITVEEIRRAIDRQNRNKSPGADGLTAEFYQCFRDDLVPLLSRMFGSFCLGQLPTPSFCLGTVKLLFKNKGDRADLDNYRPITLLNTDYKILTSVLAERLREVLPSILGSSQAYGVQGRQITDTVLSLLCTVEHMERSGVFFLNVDFSKAFDRVEHGFLWRVLDHFGFGELFISRIRALYTTASSRVLCNGHSTGVFSITRSIRQGCPLSAMLFSIAVEPLAGVITADDSIRGVVTPAGREIKILAYADDTSLVLNNEASVDGALRQLQAYCRASGAKVNVHKSEIFFLGCRVATVNRWGFREATAGVRVLGVWLARTPRDTIHQNWTALVKNLAQVLALWKMRRLTLRGKVTVLNSLIFSKINYVLSILPLPVHFQTRINELLSLFLWGSRANQISRLTLSRNIQEGGLGLVELGARKKALRLRLVARLLDPSQVPHWKDYLEDGFSRLFRPGLAVFCQRRPITAFQELSPLSIELLSAWHSASGLVVQSVSTPYQVLHQPLFHNAVLTHGRLPLQCRLLEASGCLLVGDIMAGGRLCAVTDVLLRFCGGMTQSERWRVKRGFARISSSVPLRWLVIVRRGGPVLQEASFCFQFLQGGVPVAVQSIATKAWYRAMIALETKVPAAERAWGAVFPGKDPASIWRSLKGSIFPHSVWNMDFRLRHRKIYSSVVLHQIDKELYDRTCPVCGYVPETLEHMFLDCLVVRPFWQRLRAVLKAGCSLEWGVEEDWQWASLFGIPKEERRSGWKAADLLLALGRFAIYQARNLRLKEGRSMDRWSCVKRMLGGHLLTLKKADPDGMWRRAEMTKIFSYVCT</sequence>
<reference evidence="3" key="3">
    <citation type="submission" date="2025-08" db="UniProtKB">
        <authorList>
            <consortium name="Ensembl"/>
        </authorList>
    </citation>
    <scope>IDENTIFICATION</scope>
    <source>
        <strain evidence="3">HNI</strain>
    </source>
</reference>
<dbReference type="Gene3D" id="3.60.10.10">
    <property type="entry name" value="Endonuclease/exonuclease/phosphatase"/>
    <property type="match status" value="1"/>
</dbReference>
<dbReference type="Pfam" id="PF00078">
    <property type="entry name" value="RVT_1"/>
    <property type="match status" value="1"/>
</dbReference>
<evidence type="ECO:0000259" key="2">
    <source>
        <dbReference type="PROSITE" id="PS50878"/>
    </source>
</evidence>